<reference evidence="2" key="1">
    <citation type="submission" date="2019-08" db="EMBL/GenBank/DDBJ databases">
        <authorList>
            <person name="Kucharzyk K."/>
            <person name="Murdoch R.W."/>
            <person name="Higgins S."/>
            <person name="Loffler F."/>
        </authorList>
    </citation>
    <scope>NUCLEOTIDE SEQUENCE</scope>
</reference>
<dbReference type="Pfam" id="PF04552">
    <property type="entry name" value="Sigma54_DBD"/>
    <property type="match status" value="1"/>
</dbReference>
<sequence length="87" mass="9601">MDTPHGLMSMRAFFSSSVNGSNGEEVVAGNIKQEIKALIIAENSTCPLSDQLISELLNKQGITISRRTVAKYREELGIASSNKRKRY</sequence>
<dbReference type="InterPro" id="IPR000394">
    <property type="entry name" value="RNA_pol_sigma_54"/>
</dbReference>
<gene>
    <name evidence="2" type="primary">rpoN_38</name>
    <name evidence="2" type="ORF">SDC9_209141</name>
</gene>
<dbReference type="InterPro" id="IPR007634">
    <property type="entry name" value="RNA_pol_sigma_54_DNA-bd"/>
</dbReference>
<name>A0A645JM42_9ZZZZ</name>
<dbReference type="EMBL" id="VSSQ01137977">
    <property type="protein sequence ID" value="MPN61404.1"/>
    <property type="molecule type" value="Genomic_DNA"/>
</dbReference>
<dbReference type="GO" id="GO:0001216">
    <property type="term" value="F:DNA-binding transcription activator activity"/>
    <property type="evidence" value="ECO:0007669"/>
    <property type="project" value="InterPro"/>
</dbReference>
<evidence type="ECO:0000259" key="1">
    <source>
        <dbReference type="Pfam" id="PF04552"/>
    </source>
</evidence>
<dbReference type="PROSITE" id="PS50044">
    <property type="entry name" value="SIGMA54_3"/>
    <property type="match status" value="1"/>
</dbReference>
<dbReference type="PROSITE" id="PS00718">
    <property type="entry name" value="SIGMA54_2"/>
    <property type="match status" value="1"/>
</dbReference>
<proteinExistence type="predicted"/>
<dbReference type="PANTHER" id="PTHR32248">
    <property type="entry name" value="RNA POLYMERASE SIGMA-54 FACTOR"/>
    <property type="match status" value="1"/>
</dbReference>
<dbReference type="PRINTS" id="PR00045">
    <property type="entry name" value="SIGMA54FCT"/>
</dbReference>
<dbReference type="Gene3D" id="1.10.10.60">
    <property type="entry name" value="Homeodomain-like"/>
    <property type="match status" value="1"/>
</dbReference>
<protein>
    <submittedName>
        <fullName evidence="2">RNA polymerase sigma-54 factor</fullName>
    </submittedName>
</protein>
<evidence type="ECO:0000313" key="2">
    <source>
        <dbReference type="EMBL" id="MPN61404.1"/>
    </source>
</evidence>
<feature type="domain" description="RNA polymerase sigma factor 54 DNA-binding" evidence="1">
    <location>
        <begin position="1"/>
        <end position="86"/>
    </location>
</feature>
<dbReference type="GO" id="GO:0016987">
    <property type="term" value="F:sigma factor activity"/>
    <property type="evidence" value="ECO:0007669"/>
    <property type="project" value="InterPro"/>
</dbReference>
<organism evidence="2">
    <name type="scientific">bioreactor metagenome</name>
    <dbReference type="NCBI Taxonomy" id="1076179"/>
    <lineage>
        <taxon>unclassified sequences</taxon>
        <taxon>metagenomes</taxon>
        <taxon>ecological metagenomes</taxon>
    </lineage>
</organism>
<accession>A0A645JM42</accession>
<dbReference type="PANTHER" id="PTHR32248:SF4">
    <property type="entry name" value="RNA POLYMERASE SIGMA-54 FACTOR"/>
    <property type="match status" value="1"/>
</dbReference>
<dbReference type="AlphaFoldDB" id="A0A645JM42"/>
<comment type="caution">
    <text evidence="2">The sequence shown here is derived from an EMBL/GenBank/DDBJ whole genome shotgun (WGS) entry which is preliminary data.</text>
</comment>